<protein>
    <recommendedName>
        <fullName evidence="4">Nudix hydrolase domain-containing protein</fullName>
    </recommendedName>
</protein>
<feature type="region of interest" description="Disordered" evidence="1">
    <location>
        <begin position="258"/>
        <end position="289"/>
    </location>
</feature>
<accession>A0A160T3P3</accession>
<reference evidence="2" key="1">
    <citation type="submission" date="2016-01" db="EMBL/GenBank/DDBJ databases">
        <authorList>
            <person name="Mcilroy J.S."/>
            <person name="Karst M S."/>
            <person name="Albertsen M."/>
        </authorList>
    </citation>
    <scope>NUCLEOTIDE SEQUENCE</scope>
    <source>
        <strain evidence="2">Cfx-K</strain>
    </source>
</reference>
<evidence type="ECO:0000256" key="1">
    <source>
        <dbReference type="SAM" id="MobiDB-lite"/>
    </source>
</evidence>
<dbReference type="SUPFAM" id="SSF55811">
    <property type="entry name" value="Nudix"/>
    <property type="match status" value="2"/>
</dbReference>
<dbReference type="RefSeq" id="WP_095043962.1">
    <property type="nucleotide sequence ID" value="NZ_LN890655.1"/>
</dbReference>
<feature type="compositionally biased region" description="Basic and acidic residues" evidence="1">
    <location>
        <begin position="266"/>
        <end position="278"/>
    </location>
</feature>
<dbReference type="AlphaFoldDB" id="A0A160T3P3"/>
<name>A0A160T3P3_9CHLR</name>
<dbReference type="Proteomes" id="UP000215027">
    <property type="component" value="Chromosome I"/>
</dbReference>
<dbReference type="Gene3D" id="3.90.79.10">
    <property type="entry name" value="Nucleoside Triphosphate Pyrophosphohydrolase"/>
    <property type="match status" value="1"/>
</dbReference>
<keyword evidence="3" id="KW-1185">Reference proteome</keyword>
<dbReference type="EMBL" id="LN890655">
    <property type="protein sequence ID" value="CUS04656.2"/>
    <property type="molecule type" value="Genomic_DNA"/>
</dbReference>
<sequence length="289" mass="31029">MELIVVGVLSDYKGRVLLQQSDNRTLIPIHRRLEPGVLPADTLARAFREDTTLTVLPVRLTGLHYRAEPAGGELAFYFRCIMRGGDLAPPDGRPPAGFFDSAPLPRALSSRFHGPLAATLNHAGGPPLLTREERGLGQRLSRLLGNRPAAGGDDWAITITVIARRPDGQIVWTRHEPNGMWHLPTAAPAPGEAPWAAAERLVRQAGLAGGAATLSAVEMAANQPAANQPAATLLFTMLLGEAARLSPPQQYQMIDVTSSEAADISQDDRRRLARRDDPAAPSFIVMGGE</sequence>
<evidence type="ECO:0000313" key="2">
    <source>
        <dbReference type="EMBL" id="CUS04656.2"/>
    </source>
</evidence>
<evidence type="ECO:0000313" key="3">
    <source>
        <dbReference type="Proteomes" id="UP000215027"/>
    </source>
</evidence>
<proteinExistence type="predicted"/>
<evidence type="ECO:0008006" key="4">
    <source>
        <dbReference type="Google" id="ProtNLM"/>
    </source>
</evidence>
<dbReference type="InterPro" id="IPR015797">
    <property type="entry name" value="NUDIX_hydrolase-like_dom_sf"/>
</dbReference>
<dbReference type="KEGG" id="pbf:CFX0092_A2778"/>
<gene>
    <name evidence="2" type="ORF">CFX0092_A2778</name>
</gene>
<organism evidence="2 3">
    <name type="scientific">Candidatus Promineifilum breve</name>
    <dbReference type="NCBI Taxonomy" id="1806508"/>
    <lineage>
        <taxon>Bacteria</taxon>
        <taxon>Bacillati</taxon>
        <taxon>Chloroflexota</taxon>
        <taxon>Ardenticatenia</taxon>
        <taxon>Candidatus Promineifilales</taxon>
        <taxon>Candidatus Promineifilaceae</taxon>
        <taxon>Candidatus Promineifilum</taxon>
    </lineage>
</organism>